<dbReference type="PANTHER" id="PTHR23294">
    <property type="entry name" value="ET TRANSLATION PRODUCT-RELATED"/>
    <property type="match status" value="1"/>
</dbReference>
<dbReference type="EMBL" id="JANBVN010000173">
    <property type="protein sequence ID" value="KAJ9134872.1"/>
    <property type="molecule type" value="Genomic_DNA"/>
</dbReference>
<sequence>MEAIPKVASRHTESEFEPPKDQQHPVKWYRSTFYNITILGLCNLAAPGIWGAMNSLGAGGAATPKLVNAANALTFCLMVVSCYFSSVLVHYIGIKGALIFGTIGYAPYAAGLYTNNRFGTEWLTLLGAALCGISAGVFWMAEAAIAIAYPEPWNRGKALGYWLTYRLSGQILGGAINLGLNADRNEAGKVSYTVFLVFIGMQAAGPFVALLLNKPEKVQRKDGKKVDLSITQHPWLEIKATTTLFFSKKFLLIILFIGQAVFAEAVFFTYLALWFSVRARALGSFLSGIVAVISGNLFGIWLDRTKVSLRKRVRSSFWVLVVLQGAWWLWATVLVSRFRHTRPTYDWASDNFGSAFGVFLFLVIGFQLNYMFLYFVIHNLAEDEPDVIRYAALLRGTESAWQALSYGLGSLVVFGEVGGIYMNFGLWAVSIYPAWLVLRGFGSSRTHVEDGHAAVSPAIVESPEATSGDEAKEVKI</sequence>
<feature type="transmembrane region" description="Helical" evidence="6">
    <location>
        <begin position="250"/>
        <end position="275"/>
    </location>
</feature>
<dbReference type="AlphaFoldDB" id="A0AA38REP3"/>
<gene>
    <name evidence="7" type="ORF">NKR19_g8476</name>
</gene>
<dbReference type="PANTHER" id="PTHR23294:SF19">
    <property type="entry name" value="DUF895 DOMAIN MEMBRANE PROTEIN-RELATED"/>
    <property type="match status" value="1"/>
</dbReference>
<dbReference type="GO" id="GO:0022857">
    <property type="term" value="F:transmembrane transporter activity"/>
    <property type="evidence" value="ECO:0007669"/>
    <property type="project" value="InterPro"/>
</dbReference>
<name>A0AA38REP3_9PEZI</name>
<dbReference type="InterPro" id="IPR011701">
    <property type="entry name" value="MFS"/>
</dbReference>
<feature type="transmembrane region" description="Helical" evidence="6">
    <location>
        <begin position="315"/>
        <end position="335"/>
    </location>
</feature>
<feature type="transmembrane region" description="Helical" evidence="6">
    <location>
        <begin position="96"/>
        <end position="113"/>
    </location>
</feature>
<dbReference type="SUPFAM" id="SSF103473">
    <property type="entry name" value="MFS general substrate transporter"/>
    <property type="match status" value="1"/>
</dbReference>
<dbReference type="GO" id="GO:0016020">
    <property type="term" value="C:membrane"/>
    <property type="evidence" value="ECO:0007669"/>
    <property type="project" value="UniProtKB-SubCell"/>
</dbReference>
<keyword evidence="2 6" id="KW-0812">Transmembrane</keyword>
<reference evidence="7" key="1">
    <citation type="submission" date="2022-07" db="EMBL/GenBank/DDBJ databases">
        <title>Fungi with potential for degradation of polypropylene.</title>
        <authorList>
            <person name="Gostincar C."/>
        </authorList>
    </citation>
    <scope>NUCLEOTIDE SEQUENCE</scope>
    <source>
        <strain evidence="7">EXF-13287</strain>
    </source>
</reference>
<protein>
    <submittedName>
        <fullName evidence="7">MFS general substrate transporter</fullName>
    </submittedName>
</protein>
<dbReference type="InterPro" id="IPR036259">
    <property type="entry name" value="MFS_trans_sf"/>
</dbReference>
<feature type="region of interest" description="Disordered" evidence="5">
    <location>
        <begin position="1"/>
        <end position="23"/>
    </location>
</feature>
<evidence type="ECO:0000256" key="1">
    <source>
        <dbReference type="ARBA" id="ARBA00004141"/>
    </source>
</evidence>
<evidence type="ECO:0000256" key="5">
    <source>
        <dbReference type="SAM" id="MobiDB-lite"/>
    </source>
</evidence>
<feature type="transmembrane region" description="Helical" evidence="6">
    <location>
        <begin position="125"/>
        <end position="149"/>
    </location>
</feature>
<feature type="transmembrane region" description="Helical" evidence="6">
    <location>
        <begin position="355"/>
        <end position="377"/>
    </location>
</feature>
<evidence type="ECO:0000313" key="8">
    <source>
        <dbReference type="Proteomes" id="UP001174691"/>
    </source>
</evidence>
<feature type="transmembrane region" description="Helical" evidence="6">
    <location>
        <begin position="192"/>
        <end position="212"/>
    </location>
</feature>
<keyword evidence="3 6" id="KW-1133">Transmembrane helix</keyword>
<dbReference type="Gene3D" id="1.20.1250.20">
    <property type="entry name" value="MFS general substrate transporter like domains"/>
    <property type="match status" value="1"/>
</dbReference>
<feature type="transmembrane region" description="Helical" evidence="6">
    <location>
        <begin position="32"/>
        <end position="50"/>
    </location>
</feature>
<feature type="transmembrane region" description="Helical" evidence="6">
    <location>
        <begin position="70"/>
        <end position="89"/>
    </location>
</feature>
<feature type="transmembrane region" description="Helical" evidence="6">
    <location>
        <begin position="161"/>
        <end position="180"/>
    </location>
</feature>
<keyword evidence="4 6" id="KW-0472">Membrane</keyword>
<evidence type="ECO:0000256" key="3">
    <source>
        <dbReference type="ARBA" id="ARBA00022989"/>
    </source>
</evidence>
<feature type="compositionally biased region" description="Basic and acidic residues" evidence="5">
    <location>
        <begin position="10"/>
        <end position="23"/>
    </location>
</feature>
<proteinExistence type="predicted"/>
<evidence type="ECO:0000256" key="4">
    <source>
        <dbReference type="ARBA" id="ARBA00023136"/>
    </source>
</evidence>
<organism evidence="7 8">
    <name type="scientific">Coniochaeta hoffmannii</name>
    <dbReference type="NCBI Taxonomy" id="91930"/>
    <lineage>
        <taxon>Eukaryota</taxon>
        <taxon>Fungi</taxon>
        <taxon>Dikarya</taxon>
        <taxon>Ascomycota</taxon>
        <taxon>Pezizomycotina</taxon>
        <taxon>Sordariomycetes</taxon>
        <taxon>Sordariomycetidae</taxon>
        <taxon>Coniochaetales</taxon>
        <taxon>Coniochaetaceae</taxon>
        <taxon>Coniochaeta</taxon>
    </lineage>
</organism>
<dbReference type="Proteomes" id="UP001174691">
    <property type="component" value="Unassembled WGS sequence"/>
</dbReference>
<dbReference type="InterPro" id="IPR051617">
    <property type="entry name" value="UNC-93-like_regulator"/>
</dbReference>
<evidence type="ECO:0000313" key="7">
    <source>
        <dbReference type="EMBL" id="KAJ9134872.1"/>
    </source>
</evidence>
<comment type="caution">
    <text evidence="7">The sequence shown here is derived from an EMBL/GenBank/DDBJ whole genome shotgun (WGS) entry which is preliminary data.</text>
</comment>
<dbReference type="Pfam" id="PF07690">
    <property type="entry name" value="MFS_1"/>
    <property type="match status" value="1"/>
</dbReference>
<keyword evidence="8" id="KW-1185">Reference proteome</keyword>
<evidence type="ECO:0000256" key="6">
    <source>
        <dbReference type="SAM" id="Phobius"/>
    </source>
</evidence>
<comment type="subcellular location">
    <subcellularLocation>
        <location evidence="1">Membrane</location>
        <topology evidence="1">Multi-pass membrane protein</topology>
    </subcellularLocation>
</comment>
<feature type="transmembrane region" description="Helical" evidence="6">
    <location>
        <begin position="281"/>
        <end position="303"/>
    </location>
</feature>
<accession>A0AA38REP3</accession>
<evidence type="ECO:0000256" key="2">
    <source>
        <dbReference type="ARBA" id="ARBA00022692"/>
    </source>
</evidence>